<evidence type="ECO:0000313" key="2">
    <source>
        <dbReference type="EMBL" id="RAH78802.1"/>
    </source>
</evidence>
<accession>A0A8T8WTH6</accession>
<feature type="compositionally biased region" description="Basic residues" evidence="1">
    <location>
        <begin position="11"/>
        <end position="23"/>
    </location>
</feature>
<dbReference type="EMBL" id="KZ824822">
    <property type="protein sequence ID" value="RAH78802.1"/>
    <property type="molecule type" value="Genomic_DNA"/>
</dbReference>
<dbReference type="RefSeq" id="XP_025524696.1">
    <property type="nucleotide sequence ID" value="XM_025676081.1"/>
</dbReference>
<dbReference type="OrthoDB" id="4491575at2759"/>
<dbReference type="Proteomes" id="UP000249497">
    <property type="component" value="Unassembled WGS sequence"/>
</dbReference>
<feature type="compositionally biased region" description="Basic and acidic residues" evidence="1">
    <location>
        <begin position="87"/>
        <end position="99"/>
    </location>
</feature>
<reference evidence="2 3" key="1">
    <citation type="submission" date="2018-02" db="EMBL/GenBank/DDBJ databases">
        <title>The genomes of Aspergillus section Nigri reveals drivers in fungal speciation.</title>
        <authorList>
            <consortium name="DOE Joint Genome Institute"/>
            <person name="Vesth T.C."/>
            <person name="Nybo J."/>
            <person name="Theobald S."/>
            <person name="Brandl J."/>
            <person name="Frisvad J.C."/>
            <person name="Nielsen K.F."/>
            <person name="Lyhne E.K."/>
            <person name="Kogle M.E."/>
            <person name="Kuo A."/>
            <person name="Riley R."/>
            <person name="Clum A."/>
            <person name="Nolan M."/>
            <person name="Lipzen A."/>
            <person name="Salamov A."/>
            <person name="Henrissat B."/>
            <person name="Wiebenga A."/>
            <person name="De vries R.P."/>
            <person name="Grigoriev I.V."/>
            <person name="Mortensen U.H."/>
            <person name="Andersen M.R."/>
            <person name="Baker S.E."/>
        </authorList>
    </citation>
    <scope>NUCLEOTIDE SEQUENCE [LARGE SCALE GENOMIC DNA]</scope>
    <source>
        <strain evidence="2 3">CBS 114.51</strain>
    </source>
</reference>
<feature type="compositionally biased region" description="Low complexity" evidence="1">
    <location>
        <begin position="30"/>
        <end position="41"/>
    </location>
</feature>
<feature type="region of interest" description="Disordered" evidence="1">
    <location>
        <begin position="131"/>
        <end position="151"/>
    </location>
</feature>
<proteinExistence type="predicted"/>
<protein>
    <recommendedName>
        <fullName evidence="4">NWD NACHT-NTPase N-terminal domain-containing protein</fullName>
    </recommendedName>
</protein>
<dbReference type="AlphaFoldDB" id="A0A8T8WTH6"/>
<evidence type="ECO:0008006" key="4">
    <source>
        <dbReference type="Google" id="ProtNLM"/>
    </source>
</evidence>
<evidence type="ECO:0000313" key="3">
    <source>
        <dbReference type="Proteomes" id="UP000249497"/>
    </source>
</evidence>
<name>A0A8T8WTH6_ASPJA</name>
<evidence type="ECO:0000256" key="1">
    <source>
        <dbReference type="SAM" id="MobiDB-lite"/>
    </source>
</evidence>
<feature type="region of interest" description="Disordered" evidence="1">
    <location>
        <begin position="11"/>
        <end position="107"/>
    </location>
</feature>
<dbReference type="GeneID" id="37179774"/>
<feature type="compositionally biased region" description="Polar residues" evidence="1">
    <location>
        <begin position="43"/>
        <end position="64"/>
    </location>
</feature>
<sequence length="347" mass="38331">MGCSDCLRIFKPKRAGPKVHREKKKPEEGPTSSATALPPSSEVDLQTETCQTGHSSILQPTSDIESNDKDASTSIDESISPPPPPKSEARENDPVREYPDDTGSEDLWQKSFDTLSEEEQDLLRELLDGKPAATASDTGATAPFSSSDTNAQEIIEITRERQKQWESRTYQIKIHGHKIVPRKYTGRIIDCLTTVGDIGVQFLPQPASIVWPVVKGVMQVPVNAEAETAAAIMTADILIRIITYRKVYEETYRGKLESKLWGLLQSALVNLYVAALELVAFALKQFSQHTAWQLVRALLSPQADQSQVSGLRSRQSELIEAVDSCQSKVASQMSDGILNLLKKIREA</sequence>
<feature type="compositionally biased region" description="Polar residues" evidence="1">
    <location>
        <begin position="135"/>
        <end position="151"/>
    </location>
</feature>
<organism evidence="2 3">
    <name type="scientific">Aspergillus japonicus CBS 114.51</name>
    <dbReference type="NCBI Taxonomy" id="1448312"/>
    <lineage>
        <taxon>Eukaryota</taxon>
        <taxon>Fungi</taxon>
        <taxon>Dikarya</taxon>
        <taxon>Ascomycota</taxon>
        <taxon>Pezizomycotina</taxon>
        <taxon>Eurotiomycetes</taxon>
        <taxon>Eurotiomycetidae</taxon>
        <taxon>Eurotiales</taxon>
        <taxon>Aspergillaceae</taxon>
        <taxon>Aspergillus</taxon>
        <taxon>Aspergillus subgen. Circumdati</taxon>
    </lineage>
</organism>
<keyword evidence="3" id="KW-1185">Reference proteome</keyword>
<gene>
    <name evidence="2" type="ORF">BO86DRAFT_437748</name>
</gene>